<reference evidence="17" key="1">
    <citation type="journal article" date="2023" name="Science">
        <title>Genome structures resolve the early diversification of teleost fishes.</title>
        <authorList>
            <person name="Parey E."/>
            <person name="Louis A."/>
            <person name="Montfort J."/>
            <person name="Bouchez O."/>
            <person name="Roques C."/>
            <person name="Iampietro C."/>
            <person name="Lluch J."/>
            <person name="Castinel A."/>
            <person name="Donnadieu C."/>
            <person name="Desvignes T."/>
            <person name="Floi Bucao C."/>
            <person name="Jouanno E."/>
            <person name="Wen M."/>
            <person name="Mejri S."/>
            <person name="Dirks R."/>
            <person name="Jansen H."/>
            <person name="Henkel C."/>
            <person name="Chen W.J."/>
            <person name="Zahm M."/>
            <person name="Cabau C."/>
            <person name="Klopp C."/>
            <person name="Thompson A.W."/>
            <person name="Robinson-Rechavi M."/>
            <person name="Braasch I."/>
            <person name="Lecointre G."/>
            <person name="Bobe J."/>
            <person name="Postlethwait J.H."/>
            <person name="Berthelot C."/>
            <person name="Roest Crollius H."/>
            <person name="Guiguen Y."/>
        </authorList>
    </citation>
    <scope>NUCLEOTIDE SEQUENCE</scope>
    <source>
        <strain evidence="17">NC1722</strain>
    </source>
</reference>
<dbReference type="InterPro" id="IPR003595">
    <property type="entry name" value="Tyr_Pase_cat"/>
</dbReference>
<dbReference type="InterPro" id="IPR003961">
    <property type="entry name" value="FN3_dom"/>
</dbReference>
<dbReference type="Gene3D" id="3.90.190.10">
    <property type="entry name" value="Protein tyrosine phosphatase superfamily"/>
    <property type="match status" value="1"/>
</dbReference>
<dbReference type="PROSITE" id="PS50853">
    <property type="entry name" value="FN3"/>
    <property type="match status" value="1"/>
</dbReference>
<dbReference type="SUPFAM" id="SSF52799">
    <property type="entry name" value="(Phosphotyrosine protein) phosphatases II"/>
    <property type="match status" value="1"/>
</dbReference>
<dbReference type="EMBL" id="JAINUG010000004">
    <property type="protein sequence ID" value="KAJ8417060.1"/>
    <property type="molecule type" value="Genomic_DNA"/>
</dbReference>
<keyword evidence="7" id="KW-0904">Protein phosphatase</keyword>
<evidence type="ECO:0000313" key="18">
    <source>
        <dbReference type="Proteomes" id="UP001221898"/>
    </source>
</evidence>
<comment type="subcellular location">
    <subcellularLocation>
        <location evidence="1">Membrane</location>
        <topology evidence="1">Single-pass type I membrane protein</topology>
    </subcellularLocation>
</comment>
<evidence type="ECO:0000256" key="7">
    <source>
        <dbReference type="ARBA" id="ARBA00022912"/>
    </source>
</evidence>
<keyword evidence="9 13" id="KW-0472">Membrane</keyword>
<gene>
    <name evidence="17" type="ORF">AAFF_G00282870</name>
</gene>
<evidence type="ECO:0000256" key="6">
    <source>
        <dbReference type="ARBA" id="ARBA00022801"/>
    </source>
</evidence>
<dbReference type="InterPro" id="IPR016130">
    <property type="entry name" value="Tyr_Pase_AS"/>
</dbReference>
<dbReference type="InterPro" id="IPR000242">
    <property type="entry name" value="PTP_cat"/>
</dbReference>
<dbReference type="SMART" id="SM00404">
    <property type="entry name" value="PTPc_motif"/>
    <property type="match status" value="1"/>
</dbReference>
<dbReference type="Pfam" id="PF00102">
    <property type="entry name" value="Y_phosphatase"/>
    <property type="match status" value="1"/>
</dbReference>
<dbReference type="InterPro" id="IPR000387">
    <property type="entry name" value="Tyr_Pase_dom"/>
</dbReference>
<dbReference type="PANTHER" id="PTHR46957:SF5">
    <property type="entry name" value="PROTEIN-TYROSINE-PHOSPHATASE"/>
    <property type="match status" value="1"/>
</dbReference>
<organism evidence="17 18">
    <name type="scientific">Aldrovandia affinis</name>
    <dbReference type="NCBI Taxonomy" id="143900"/>
    <lineage>
        <taxon>Eukaryota</taxon>
        <taxon>Metazoa</taxon>
        <taxon>Chordata</taxon>
        <taxon>Craniata</taxon>
        <taxon>Vertebrata</taxon>
        <taxon>Euteleostomi</taxon>
        <taxon>Actinopterygii</taxon>
        <taxon>Neopterygii</taxon>
        <taxon>Teleostei</taxon>
        <taxon>Notacanthiformes</taxon>
        <taxon>Halosauridae</taxon>
        <taxon>Aldrovandia</taxon>
    </lineage>
</organism>
<dbReference type="Pfam" id="PF18861">
    <property type="entry name" value="PTP_tm"/>
    <property type="match status" value="1"/>
</dbReference>
<comment type="similarity">
    <text evidence="11">Belongs to the protein-tyrosine phosphatase family. Receptor class 3 subfamily.</text>
</comment>
<evidence type="ECO:0000256" key="4">
    <source>
        <dbReference type="ARBA" id="ARBA00022729"/>
    </source>
</evidence>
<evidence type="ECO:0000256" key="11">
    <source>
        <dbReference type="ARBA" id="ARBA00025789"/>
    </source>
</evidence>
<dbReference type="SMART" id="SM00060">
    <property type="entry name" value="FN3"/>
    <property type="match status" value="2"/>
</dbReference>
<evidence type="ECO:0000256" key="5">
    <source>
        <dbReference type="ARBA" id="ARBA00022737"/>
    </source>
</evidence>
<dbReference type="PROSITE" id="PS50056">
    <property type="entry name" value="TYR_PHOSPHATASE_2"/>
    <property type="match status" value="1"/>
</dbReference>
<keyword evidence="18" id="KW-1185">Reference proteome</keyword>
<dbReference type="SMART" id="SM00194">
    <property type="entry name" value="PTPc"/>
    <property type="match status" value="1"/>
</dbReference>
<keyword evidence="5" id="KW-0677">Repeat</keyword>
<evidence type="ECO:0000256" key="9">
    <source>
        <dbReference type="ARBA" id="ARBA00023136"/>
    </source>
</evidence>
<evidence type="ECO:0000256" key="2">
    <source>
        <dbReference type="ARBA" id="ARBA00013064"/>
    </source>
</evidence>
<accession>A0AAD7X1Q2</accession>
<feature type="domain" description="Fibronectin type-III" evidence="16">
    <location>
        <begin position="3"/>
        <end position="94"/>
    </location>
</feature>
<dbReference type="GO" id="GO:0004725">
    <property type="term" value="F:protein tyrosine phosphatase activity"/>
    <property type="evidence" value="ECO:0007669"/>
    <property type="project" value="UniProtKB-EC"/>
</dbReference>
<dbReference type="InterPro" id="IPR050713">
    <property type="entry name" value="RTP_Phos/Ushers"/>
</dbReference>
<dbReference type="Gene3D" id="2.60.40.10">
    <property type="entry name" value="Immunoglobulins"/>
    <property type="match status" value="1"/>
</dbReference>
<comment type="caution">
    <text evidence="17">The sequence shown here is derived from an EMBL/GenBank/DDBJ whole genome shotgun (WGS) entry which is preliminary data.</text>
</comment>
<keyword evidence="10" id="KW-0325">Glycoprotein</keyword>
<evidence type="ECO:0000259" key="16">
    <source>
        <dbReference type="PROSITE" id="PS50853"/>
    </source>
</evidence>
<feature type="transmembrane region" description="Helical" evidence="13">
    <location>
        <begin position="342"/>
        <end position="364"/>
    </location>
</feature>
<keyword evidence="3 13" id="KW-0812">Transmembrane</keyword>
<keyword evidence="4" id="KW-0732">Signal</keyword>
<keyword evidence="8 13" id="KW-1133">Transmembrane helix</keyword>
<feature type="non-terminal residue" evidence="17">
    <location>
        <position position="705"/>
    </location>
</feature>
<evidence type="ECO:0000259" key="15">
    <source>
        <dbReference type="PROSITE" id="PS50056"/>
    </source>
</evidence>
<evidence type="ECO:0000256" key="12">
    <source>
        <dbReference type="ARBA" id="ARBA00051722"/>
    </source>
</evidence>
<name>A0AAD7X1Q2_9TELE</name>
<dbReference type="PRINTS" id="PR00700">
    <property type="entry name" value="PRTYPHPHTASE"/>
</dbReference>
<evidence type="ECO:0000313" key="17">
    <source>
        <dbReference type="EMBL" id="KAJ8417060.1"/>
    </source>
</evidence>
<dbReference type="PANTHER" id="PTHR46957">
    <property type="entry name" value="CYTOKINE RECEPTOR"/>
    <property type="match status" value="1"/>
</dbReference>
<dbReference type="CDD" id="cd00063">
    <property type="entry name" value="FN3"/>
    <property type="match status" value="1"/>
</dbReference>
<dbReference type="FunFam" id="3.90.190.10:FF:000009">
    <property type="entry name" value="Receptor-type tyrosine-protein phosphatase beta"/>
    <property type="match status" value="1"/>
</dbReference>
<dbReference type="GO" id="GO:0043235">
    <property type="term" value="C:receptor complex"/>
    <property type="evidence" value="ECO:0007669"/>
    <property type="project" value="TreeGrafter"/>
</dbReference>
<dbReference type="Pfam" id="PF00041">
    <property type="entry name" value="fn3"/>
    <property type="match status" value="1"/>
</dbReference>
<dbReference type="PROSITE" id="PS50055">
    <property type="entry name" value="TYR_PHOSPHATASE_PTP"/>
    <property type="match status" value="1"/>
</dbReference>
<dbReference type="InterPro" id="IPR029021">
    <property type="entry name" value="Prot-tyrosine_phosphatase-like"/>
</dbReference>
<dbReference type="AlphaFoldDB" id="A0AAD7X1Q2"/>
<dbReference type="GO" id="GO:0032502">
    <property type="term" value="P:developmental process"/>
    <property type="evidence" value="ECO:0007669"/>
    <property type="project" value="UniProtKB-ARBA"/>
</dbReference>
<evidence type="ECO:0000256" key="3">
    <source>
        <dbReference type="ARBA" id="ARBA00022692"/>
    </source>
</evidence>
<dbReference type="InterPro" id="IPR013783">
    <property type="entry name" value="Ig-like_fold"/>
</dbReference>
<dbReference type="SUPFAM" id="SSF49265">
    <property type="entry name" value="Fibronectin type III"/>
    <property type="match status" value="1"/>
</dbReference>
<protein>
    <recommendedName>
        <fullName evidence="2">protein-tyrosine-phosphatase</fullName>
        <ecNumber evidence="2">3.1.3.48</ecNumber>
    </recommendedName>
</protein>
<dbReference type="PROSITE" id="PS00383">
    <property type="entry name" value="TYR_PHOSPHATASE_1"/>
    <property type="match status" value="1"/>
</dbReference>
<evidence type="ECO:0000256" key="1">
    <source>
        <dbReference type="ARBA" id="ARBA00004479"/>
    </source>
</evidence>
<keyword evidence="6" id="KW-0378">Hydrolase</keyword>
<proteinExistence type="inferred from homology"/>
<feature type="domain" description="Tyrosine specific protein phosphatases" evidence="15">
    <location>
        <begin position="586"/>
        <end position="659"/>
    </location>
</feature>
<feature type="domain" description="Tyrosine-protein phosphatase" evidence="14">
    <location>
        <begin position="412"/>
        <end position="668"/>
    </location>
</feature>
<dbReference type="GO" id="GO:0016020">
    <property type="term" value="C:membrane"/>
    <property type="evidence" value="ECO:0007669"/>
    <property type="project" value="UniProtKB-SubCell"/>
</dbReference>
<dbReference type="EC" id="3.1.3.48" evidence="2"/>
<evidence type="ECO:0000256" key="13">
    <source>
        <dbReference type="SAM" id="Phobius"/>
    </source>
</evidence>
<dbReference type="InterPro" id="IPR041201">
    <property type="entry name" value="PTPRJ_TM"/>
</dbReference>
<dbReference type="InterPro" id="IPR036116">
    <property type="entry name" value="FN3_sf"/>
</dbReference>
<comment type="catalytic activity">
    <reaction evidence="12">
        <text>O-phospho-L-tyrosyl-[protein] + H2O = L-tyrosyl-[protein] + phosphate</text>
        <dbReference type="Rhea" id="RHEA:10684"/>
        <dbReference type="Rhea" id="RHEA-COMP:10136"/>
        <dbReference type="Rhea" id="RHEA-COMP:20101"/>
        <dbReference type="ChEBI" id="CHEBI:15377"/>
        <dbReference type="ChEBI" id="CHEBI:43474"/>
        <dbReference type="ChEBI" id="CHEBI:46858"/>
        <dbReference type="ChEBI" id="CHEBI:61978"/>
        <dbReference type="EC" id="3.1.3.48"/>
    </reaction>
</comment>
<dbReference type="Proteomes" id="UP001221898">
    <property type="component" value="Unassembled WGS sequence"/>
</dbReference>
<evidence type="ECO:0000256" key="8">
    <source>
        <dbReference type="ARBA" id="ARBA00022989"/>
    </source>
</evidence>
<evidence type="ECO:0000256" key="10">
    <source>
        <dbReference type="ARBA" id="ARBA00023180"/>
    </source>
</evidence>
<sequence length="705" mass="79862">PESVQDLQVSSTTAEVINITWNRPHHYKNGYSYIVMAWNSSNHILKNESTSNLASGLEGLVPGTKYSFSVTSQTFNRTKGSPVDISNCTNAYPVSHLLCEGPDRTEAILRLSWDSPRGSNTGFELKWGDAERRPLPNCTGTCEYNITKLLYHTNYTLNLWTLGCGEKSMVYEDACQTGITDPLQVNINKHITIYKKQYNMFVLKFNSNLLNGINGPIVAYGVLVTSSSEEFSDQRNNPLQNYLNKTYNDWKESKNIPYLATGHTIGISRYQSDESEIEVVGSGGQWNGYENGPLTAKTDYRFAFVMFTRLKIQEDLVVISQSFFSISSFHDIIVKLPEHPDIIGAAVGGILAALLILICVTVFLKIYLRKISKKDTTDIPIQTIRAKVSVPVRVENYGEYFRKQRADSNCGFAAEYEDLRPVGMAQAKTNADALGNKVKNRYANVLPYDSSRVKLSTHGSPHDDYINANYIPGYNSKKEFIAAQGPLPGTVNEFWRMIWEQNVHTLVMLAKCYEQGRVKCEEYWPSNSKHFDNITVTITSEIPLENWTIREFDVKNVKTAETRSVRHFHFTAWPDHGVPETTELLIDFRHLVREHMGQFSQNSPTVVHCSAGVGRTGTLIAIDRLIFQIERDNMVDLFGIVHDLRMHRGLMVQTEDQYVFLHKCAMDIIRSRTGTNVDLIYQNTAALNIYENVESVKRKVNYPGP</sequence>
<evidence type="ECO:0000259" key="14">
    <source>
        <dbReference type="PROSITE" id="PS50055"/>
    </source>
</evidence>